<dbReference type="Pfam" id="PF17267">
    <property type="entry name" value="DUF5333"/>
    <property type="match status" value="1"/>
</dbReference>
<gene>
    <name evidence="2" type="ORF">ACFOGH_03055</name>
</gene>
<protein>
    <submittedName>
        <fullName evidence="2">DUF5333 domain-containing protein</fullName>
    </submittedName>
</protein>
<evidence type="ECO:0000313" key="2">
    <source>
        <dbReference type="EMBL" id="MFC3179957.1"/>
    </source>
</evidence>
<proteinExistence type="predicted"/>
<evidence type="ECO:0000313" key="3">
    <source>
        <dbReference type="Proteomes" id="UP001595547"/>
    </source>
</evidence>
<reference evidence="3" key="1">
    <citation type="journal article" date="2019" name="Int. J. Syst. Evol. Microbiol.">
        <title>The Global Catalogue of Microorganisms (GCM) 10K type strain sequencing project: providing services to taxonomists for standard genome sequencing and annotation.</title>
        <authorList>
            <consortium name="The Broad Institute Genomics Platform"/>
            <consortium name="The Broad Institute Genome Sequencing Center for Infectious Disease"/>
            <person name="Wu L."/>
            <person name="Ma J."/>
        </authorList>
    </citation>
    <scope>NUCLEOTIDE SEQUENCE [LARGE SCALE GENOMIC DNA]</scope>
    <source>
        <strain evidence="3">KCTC 52039</strain>
    </source>
</reference>
<dbReference type="EMBL" id="JBHRTO010000001">
    <property type="protein sequence ID" value="MFC3179957.1"/>
    <property type="molecule type" value="Genomic_DNA"/>
</dbReference>
<keyword evidence="1" id="KW-0732">Signal</keyword>
<dbReference type="RefSeq" id="WP_380071579.1">
    <property type="nucleotide sequence ID" value="NZ_JBHRTO010000001.1"/>
</dbReference>
<sequence length="135" mass="14691">MSKFIKTMTVAVALAASPALAQEPLNKDARVTESLVAVRVGDTIRNTCPSISAKMFTVLSKWNELKSYLRAKGYTEDEVEAFRKNKVEKARIKGLAADYLKAAGAVEGDVESYCKVGRDEIAKGTLAGSLLRSYK</sequence>
<name>A0ABV7ITW5_9RHOB</name>
<keyword evidence="3" id="KW-1185">Reference proteome</keyword>
<comment type="caution">
    <text evidence="2">The sequence shown here is derived from an EMBL/GenBank/DDBJ whole genome shotgun (WGS) entry which is preliminary data.</text>
</comment>
<organism evidence="2 3">
    <name type="scientific">Cypionkella sinensis</name>
    <dbReference type="NCBI Taxonomy" id="1756043"/>
    <lineage>
        <taxon>Bacteria</taxon>
        <taxon>Pseudomonadati</taxon>
        <taxon>Pseudomonadota</taxon>
        <taxon>Alphaproteobacteria</taxon>
        <taxon>Rhodobacterales</taxon>
        <taxon>Paracoccaceae</taxon>
        <taxon>Cypionkella</taxon>
    </lineage>
</organism>
<dbReference type="Proteomes" id="UP001595547">
    <property type="component" value="Unassembled WGS sequence"/>
</dbReference>
<feature type="chain" id="PRO_5045887834" evidence="1">
    <location>
        <begin position="22"/>
        <end position="135"/>
    </location>
</feature>
<dbReference type="InterPro" id="IPR020349">
    <property type="entry name" value="Uncharacterised_14.7kDa"/>
</dbReference>
<feature type="signal peptide" evidence="1">
    <location>
        <begin position="1"/>
        <end position="21"/>
    </location>
</feature>
<accession>A0ABV7ITW5</accession>
<evidence type="ECO:0000256" key="1">
    <source>
        <dbReference type="SAM" id="SignalP"/>
    </source>
</evidence>